<comment type="similarity">
    <text evidence="2 11">Belongs to the kinesin light chain family.</text>
</comment>
<dbReference type="InterPro" id="IPR019734">
    <property type="entry name" value="TPR_rpt"/>
</dbReference>
<evidence type="ECO:0000313" key="13">
    <source>
        <dbReference type="Proteomes" id="UP000228934"/>
    </source>
</evidence>
<evidence type="ECO:0000256" key="9">
    <source>
        <dbReference type="ARBA" id="ARBA00023212"/>
    </source>
</evidence>
<dbReference type="GO" id="GO:0019894">
    <property type="term" value="F:kinesin binding"/>
    <property type="evidence" value="ECO:0007669"/>
    <property type="project" value="TreeGrafter"/>
</dbReference>
<evidence type="ECO:0000256" key="8">
    <source>
        <dbReference type="ARBA" id="ARBA00023175"/>
    </source>
</evidence>
<dbReference type="PANTHER" id="PTHR45783:SF7">
    <property type="entry name" value="KINESIN LIGHT CHAIN 1"/>
    <property type="match status" value="1"/>
</dbReference>
<dbReference type="GO" id="GO:0005874">
    <property type="term" value="C:microtubule"/>
    <property type="evidence" value="ECO:0007669"/>
    <property type="project" value="UniProtKB-UniRule"/>
</dbReference>
<evidence type="ECO:0000256" key="7">
    <source>
        <dbReference type="ARBA" id="ARBA00023054"/>
    </source>
</evidence>
<dbReference type="Gene3D" id="1.25.40.10">
    <property type="entry name" value="Tetratricopeptide repeat domain"/>
    <property type="match status" value="1"/>
</dbReference>
<reference evidence="13" key="1">
    <citation type="journal article" date="2017" name="Nat. Commun.">
        <title>The North American bullfrog draft genome provides insight into hormonal regulation of long noncoding RNA.</title>
        <authorList>
            <person name="Hammond S.A."/>
            <person name="Warren R.L."/>
            <person name="Vandervalk B.P."/>
            <person name="Kucuk E."/>
            <person name="Khan H."/>
            <person name="Gibb E.A."/>
            <person name="Pandoh P."/>
            <person name="Kirk H."/>
            <person name="Zhao Y."/>
            <person name="Jones M."/>
            <person name="Mungall A.J."/>
            <person name="Coope R."/>
            <person name="Pleasance S."/>
            <person name="Moore R.A."/>
            <person name="Holt R.A."/>
            <person name="Round J.M."/>
            <person name="Ohora S."/>
            <person name="Walle B.V."/>
            <person name="Veldhoen N."/>
            <person name="Helbing C.C."/>
            <person name="Birol I."/>
        </authorList>
    </citation>
    <scope>NUCLEOTIDE SEQUENCE [LARGE SCALE GENOMIC DNA]</scope>
</reference>
<evidence type="ECO:0000256" key="11">
    <source>
        <dbReference type="RuleBase" id="RU367020"/>
    </source>
</evidence>
<evidence type="ECO:0000256" key="2">
    <source>
        <dbReference type="ARBA" id="ARBA00009622"/>
    </source>
</evidence>
<keyword evidence="8 11" id="KW-0505">Motor protein</keyword>
<comment type="subcellular location">
    <subcellularLocation>
        <location evidence="1 11">Cytoplasm</location>
        <location evidence="1 11">Cytoskeleton</location>
    </subcellularLocation>
</comment>
<keyword evidence="4 11" id="KW-0493">Microtubule</keyword>
<proteinExistence type="inferred from homology"/>
<evidence type="ECO:0000256" key="1">
    <source>
        <dbReference type="ARBA" id="ARBA00004245"/>
    </source>
</evidence>
<keyword evidence="5" id="KW-0677">Repeat</keyword>
<evidence type="ECO:0000256" key="5">
    <source>
        <dbReference type="ARBA" id="ARBA00022737"/>
    </source>
</evidence>
<evidence type="ECO:0000256" key="10">
    <source>
        <dbReference type="PROSITE-ProRule" id="PRU00339"/>
    </source>
</evidence>
<keyword evidence="6 10" id="KW-0802">TPR repeat</keyword>
<dbReference type="Pfam" id="PF13424">
    <property type="entry name" value="TPR_12"/>
    <property type="match status" value="1"/>
</dbReference>
<dbReference type="PROSITE" id="PS50005">
    <property type="entry name" value="TPR"/>
    <property type="match status" value="1"/>
</dbReference>
<dbReference type="InterPro" id="IPR002151">
    <property type="entry name" value="Kinesin_light"/>
</dbReference>
<dbReference type="PRINTS" id="PR00381">
    <property type="entry name" value="KINESINLIGHT"/>
</dbReference>
<sequence length="182" mass="20818">MYDNMSTMVFLKEDKLEKLTQDEIISKTKQVIQGLEALKNEHNSILQSLLETLKCLKKDDESNLVEEKSIMIRKSLEMLELGLSEAQVAATLNNLAVLYGKRGKYKEAEPLCKRALEIREKVLGKDHPDVAKQLNNLALLCQNQGKYEEVEYYYQRALEIYQTKLGPDDPNVAKTKNNLVAQ</sequence>
<dbReference type="Proteomes" id="UP000228934">
    <property type="component" value="Unassembled WGS sequence"/>
</dbReference>
<dbReference type="PANTHER" id="PTHR45783">
    <property type="entry name" value="KINESIN LIGHT CHAIN"/>
    <property type="match status" value="1"/>
</dbReference>
<dbReference type="InterPro" id="IPR015792">
    <property type="entry name" value="Kinesin_light_repeat"/>
</dbReference>
<comment type="subunit">
    <text evidence="11">Oligomeric complex composed of two heavy chains and two light chains.</text>
</comment>
<dbReference type="SUPFAM" id="SSF48452">
    <property type="entry name" value="TPR-like"/>
    <property type="match status" value="1"/>
</dbReference>
<dbReference type="PROSITE" id="PS01160">
    <property type="entry name" value="KINESIN_LIGHT"/>
    <property type="match status" value="1"/>
</dbReference>
<dbReference type="GO" id="GO:0005871">
    <property type="term" value="C:kinesin complex"/>
    <property type="evidence" value="ECO:0007669"/>
    <property type="project" value="UniProtKB-UniRule"/>
</dbReference>
<dbReference type="SMART" id="SM00028">
    <property type="entry name" value="TPR"/>
    <property type="match status" value="2"/>
</dbReference>
<name>A0A2G9RG54_AQUCT</name>
<evidence type="ECO:0000256" key="4">
    <source>
        <dbReference type="ARBA" id="ARBA00022701"/>
    </source>
</evidence>
<organism evidence="12 13">
    <name type="scientific">Aquarana catesbeiana</name>
    <name type="common">American bullfrog</name>
    <name type="synonym">Rana catesbeiana</name>
    <dbReference type="NCBI Taxonomy" id="8400"/>
    <lineage>
        <taxon>Eukaryota</taxon>
        <taxon>Metazoa</taxon>
        <taxon>Chordata</taxon>
        <taxon>Craniata</taxon>
        <taxon>Vertebrata</taxon>
        <taxon>Euteleostomi</taxon>
        <taxon>Amphibia</taxon>
        <taxon>Batrachia</taxon>
        <taxon>Anura</taxon>
        <taxon>Neobatrachia</taxon>
        <taxon>Ranoidea</taxon>
        <taxon>Ranidae</taxon>
        <taxon>Aquarana</taxon>
    </lineage>
</organism>
<dbReference type="EMBL" id="KV947796">
    <property type="protein sequence ID" value="PIO26203.1"/>
    <property type="molecule type" value="Genomic_DNA"/>
</dbReference>
<comment type="function">
    <text evidence="11">Kinesin is a microtubule-associated force-producing protein that play a role in organelle transport.</text>
</comment>
<evidence type="ECO:0000256" key="6">
    <source>
        <dbReference type="ARBA" id="ARBA00022803"/>
    </source>
</evidence>
<keyword evidence="3 11" id="KW-0963">Cytoplasm</keyword>
<feature type="repeat" description="TPR" evidence="10">
    <location>
        <begin position="89"/>
        <end position="122"/>
    </location>
</feature>
<dbReference type="OrthoDB" id="413723at2759"/>
<feature type="non-terminal residue" evidence="12">
    <location>
        <position position="182"/>
    </location>
</feature>
<keyword evidence="9 11" id="KW-0206">Cytoskeleton</keyword>
<accession>A0A2G9RG54</accession>
<dbReference type="InterPro" id="IPR011990">
    <property type="entry name" value="TPR-like_helical_dom_sf"/>
</dbReference>
<dbReference type="AlphaFoldDB" id="A0A2G9RG54"/>
<evidence type="ECO:0000313" key="12">
    <source>
        <dbReference type="EMBL" id="PIO26203.1"/>
    </source>
</evidence>
<protein>
    <recommendedName>
        <fullName evidence="11">Kinesin light chain</fullName>
    </recommendedName>
</protein>
<gene>
    <name evidence="12" type="ORF">AB205_0005000</name>
</gene>
<dbReference type="GO" id="GO:0005737">
    <property type="term" value="C:cytoplasm"/>
    <property type="evidence" value="ECO:0007669"/>
    <property type="project" value="TreeGrafter"/>
</dbReference>
<keyword evidence="13" id="KW-1185">Reference proteome</keyword>
<dbReference type="GO" id="GO:0007018">
    <property type="term" value="P:microtubule-based movement"/>
    <property type="evidence" value="ECO:0007669"/>
    <property type="project" value="TreeGrafter"/>
</dbReference>
<keyword evidence="7" id="KW-0175">Coiled coil</keyword>
<evidence type="ECO:0000256" key="3">
    <source>
        <dbReference type="ARBA" id="ARBA00022490"/>
    </source>
</evidence>